<reference evidence="1" key="2">
    <citation type="journal article" date="2015" name="Data Brief">
        <title>Shoot transcriptome of the giant reed, Arundo donax.</title>
        <authorList>
            <person name="Barrero R.A."/>
            <person name="Guerrero F.D."/>
            <person name="Moolhuijzen P."/>
            <person name="Goolsby J.A."/>
            <person name="Tidwell J."/>
            <person name="Bellgard S.E."/>
            <person name="Bellgard M.I."/>
        </authorList>
    </citation>
    <scope>NUCLEOTIDE SEQUENCE</scope>
    <source>
        <tissue evidence="1">Shoot tissue taken approximately 20 cm above the soil surface</tissue>
    </source>
</reference>
<name>A0A0A9F0U9_ARUDO</name>
<organism evidence="1">
    <name type="scientific">Arundo donax</name>
    <name type="common">Giant reed</name>
    <name type="synonym">Donax arundinaceus</name>
    <dbReference type="NCBI Taxonomy" id="35708"/>
    <lineage>
        <taxon>Eukaryota</taxon>
        <taxon>Viridiplantae</taxon>
        <taxon>Streptophyta</taxon>
        <taxon>Embryophyta</taxon>
        <taxon>Tracheophyta</taxon>
        <taxon>Spermatophyta</taxon>
        <taxon>Magnoliopsida</taxon>
        <taxon>Liliopsida</taxon>
        <taxon>Poales</taxon>
        <taxon>Poaceae</taxon>
        <taxon>PACMAD clade</taxon>
        <taxon>Arundinoideae</taxon>
        <taxon>Arundineae</taxon>
        <taxon>Arundo</taxon>
    </lineage>
</organism>
<dbReference type="EMBL" id="GBRH01191296">
    <property type="protein sequence ID" value="JAE06600.1"/>
    <property type="molecule type" value="Transcribed_RNA"/>
</dbReference>
<evidence type="ECO:0000313" key="1">
    <source>
        <dbReference type="EMBL" id="JAE06600.1"/>
    </source>
</evidence>
<sequence>MSLVKGLYAKGRMEECRGILREMFQRKEVVELINSVGDEIQAESLVGLLSSACDQGRIDEIVTILNEVGLMFLSSADPSSFNATAHFKKPHKAGDACDSMTDSEQVLSPVAYDASSNSLRRRSEGMVQLQPMIDRDDSLSKSSDDTDIDYRNLLGKSFYDDFDTYYAAIASLCSKGELLKANKAIEAMVQNSC</sequence>
<dbReference type="InterPro" id="IPR002885">
    <property type="entry name" value="PPR_rpt"/>
</dbReference>
<reference evidence="1" key="1">
    <citation type="submission" date="2014-09" db="EMBL/GenBank/DDBJ databases">
        <authorList>
            <person name="Magalhaes I.L.F."/>
            <person name="Oliveira U."/>
            <person name="Santos F.R."/>
            <person name="Vidigal T.H.D.A."/>
            <person name="Brescovit A.D."/>
            <person name="Santos A.J."/>
        </authorList>
    </citation>
    <scope>NUCLEOTIDE SEQUENCE</scope>
    <source>
        <tissue evidence="1">Shoot tissue taken approximately 20 cm above the soil surface</tissue>
    </source>
</reference>
<dbReference type="Pfam" id="PF01535">
    <property type="entry name" value="PPR"/>
    <property type="match status" value="2"/>
</dbReference>
<evidence type="ECO:0008006" key="2">
    <source>
        <dbReference type="Google" id="ProtNLM"/>
    </source>
</evidence>
<protein>
    <recommendedName>
        <fullName evidence="2">Pentatricopeptide repeat-containing protein</fullName>
    </recommendedName>
</protein>
<dbReference type="AlphaFoldDB" id="A0A0A9F0U9"/>
<proteinExistence type="predicted"/>
<accession>A0A0A9F0U9</accession>